<dbReference type="EMBL" id="BSUW01000003">
    <property type="protein sequence ID" value="GMA73438.1"/>
    <property type="molecule type" value="Genomic_DNA"/>
</dbReference>
<keyword evidence="1" id="KW-0614">Plasmid</keyword>
<geneLocation type="plasmid" evidence="1">
    <name>pTO1</name>
</geneLocation>
<evidence type="ECO:0000313" key="5">
    <source>
        <dbReference type="EMBL" id="GMA73518.1"/>
    </source>
</evidence>
<accession>A0A3G5FFA3</accession>
<evidence type="ECO:0000313" key="2">
    <source>
        <dbReference type="EMBL" id="AYW49010.1"/>
    </source>
</evidence>
<evidence type="ECO:0000313" key="1">
    <source>
        <dbReference type="EMBL" id="AYW48982.1"/>
    </source>
</evidence>
<dbReference type="KEGG" id="too:C7K38_11270"/>
<reference evidence="1 7" key="1">
    <citation type="journal article" date="2012" name="Int. J. Syst. Evol. Microbiol.">
        <title>Characterization of Tetragenococcus strains from sugar thick juice reveals a novel species, Tetragenococcus osmophilus sp. nov., and divides Tetragenococcus halophilus into two subspecies, T. halophilus subsp. halophilus subsp. nov. and T. halophilus subsp. flandriensis subsp. nov.</title>
        <authorList>
            <person name="Juste A."/>
            <person name="Van Trappen S."/>
            <person name="Verreth C."/>
            <person name="Cleenwerck I."/>
            <person name="De Vos P."/>
            <person name="Lievens B."/>
            <person name="Willems K.A."/>
        </authorList>
    </citation>
    <scope>NUCLEOTIDE SEQUENCE [LARGE SCALE GENOMIC DNA]</scope>
    <source>
        <strain evidence="1 7">JCM 31126</strain>
    </source>
</reference>
<evidence type="ECO:0000313" key="7">
    <source>
        <dbReference type="Proteomes" id="UP000268310"/>
    </source>
</evidence>
<dbReference type="AlphaFoldDB" id="A0A3G5FFA3"/>
<evidence type="ECO:0000313" key="3">
    <source>
        <dbReference type="EMBL" id="GMA73438.1"/>
    </source>
</evidence>
<geneLocation type="plasmid" evidence="7">
    <name>pto1</name>
</geneLocation>
<gene>
    <name evidence="1" type="ORF">C7K38_11270</name>
    <name evidence="2" type="ORF">C7K38_11435</name>
    <name evidence="3" type="ORF">GCM10025885_24870</name>
    <name evidence="4" type="ORF">GCM10025885_25230</name>
    <name evidence="5" type="ORF">GCM10025885_25670</name>
    <name evidence="6" type="ORF">GCM10025885_26030</name>
</gene>
<reference evidence="1" key="3">
    <citation type="submission" date="2018-03" db="EMBL/GenBank/DDBJ databases">
        <authorList>
            <person name="Jeon C.O."/>
        </authorList>
    </citation>
    <scope>NUCLEOTIDE SEQUENCE</scope>
    <source>
        <strain evidence="1">JCM 31126</strain>
        <plasmid evidence="1">pTO1</plasmid>
        <plasmid evidence="2">pTO2</plasmid>
    </source>
</reference>
<dbReference type="EMBL" id="CP027785">
    <property type="protein sequence ID" value="AYW49010.1"/>
    <property type="molecule type" value="Genomic_DNA"/>
</dbReference>
<proteinExistence type="predicted"/>
<evidence type="ECO:0000313" key="6">
    <source>
        <dbReference type="EMBL" id="GMA73554.1"/>
    </source>
</evidence>
<dbReference type="KEGG" id="too:C7K38_11435"/>
<dbReference type="Proteomes" id="UP000268310">
    <property type="component" value="Plasmid pTO2"/>
</dbReference>
<geneLocation type="plasmid" evidence="7">
    <name>pto2</name>
</geneLocation>
<dbReference type="EMBL" id="BSUW01000003">
    <property type="protein sequence ID" value="GMA73474.1"/>
    <property type="molecule type" value="Genomic_DNA"/>
</dbReference>
<reference evidence="4 8" key="2">
    <citation type="journal article" date="2014" name="Int. J. Syst. Evol. Microbiol.">
        <title>Complete genome sequence of Corynebacterium casei LMG S-19264T (=DSM 44701T), isolated from a smear-ripened cheese.</title>
        <authorList>
            <consortium name="US DOE Joint Genome Institute (JGI-PGF)"/>
            <person name="Walter F."/>
            <person name="Albersmeier A."/>
            <person name="Kalinowski J."/>
            <person name="Ruckert C."/>
        </authorList>
    </citation>
    <scope>NUCLEOTIDE SEQUENCE [LARGE SCALE GENOMIC DNA]</scope>
    <source>
        <strain evidence="4 8">NBRC 114545</strain>
    </source>
</reference>
<dbReference type="EMBL" id="CP027784">
    <property type="protein sequence ID" value="AYW48982.1"/>
    <property type="molecule type" value="Genomic_DNA"/>
</dbReference>
<keyword evidence="7" id="KW-1185">Reference proteome</keyword>
<evidence type="ECO:0000313" key="4">
    <source>
        <dbReference type="EMBL" id="GMA73474.1"/>
    </source>
</evidence>
<sequence length="68" mass="7660">MTLLYEELKKSYPELAEGYINNPANSGRINDLLVMNVKEAKDMNPNDLVLGLEDVFNIVHKVLLQSSP</sequence>
<name>A0A3G5FFA3_9ENTE</name>
<dbReference type="Proteomes" id="UP000268310">
    <property type="component" value="Plasmid pTO1"/>
</dbReference>
<protein>
    <submittedName>
        <fullName evidence="4">Uncharacterized protein</fullName>
    </submittedName>
</protein>
<dbReference type="EMBL" id="BSUW01000004">
    <property type="protein sequence ID" value="GMA73518.1"/>
    <property type="molecule type" value="Genomic_DNA"/>
</dbReference>
<evidence type="ECO:0000313" key="8">
    <source>
        <dbReference type="Proteomes" id="UP001157039"/>
    </source>
</evidence>
<organism evidence="4 8">
    <name type="scientific">Tetragenococcus osmophilus</name>
    <dbReference type="NCBI Taxonomy" id="526944"/>
    <lineage>
        <taxon>Bacteria</taxon>
        <taxon>Bacillati</taxon>
        <taxon>Bacillota</taxon>
        <taxon>Bacilli</taxon>
        <taxon>Lactobacillales</taxon>
        <taxon>Enterococcaceae</taxon>
        <taxon>Tetragenococcus</taxon>
    </lineage>
</organism>
<reference evidence="4" key="4">
    <citation type="submission" date="2023-02" db="EMBL/GenBank/DDBJ databases">
        <authorList>
            <person name="Sun Q."/>
            <person name="Mori K."/>
        </authorList>
    </citation>
    <scope>NUCLEOTIDE SEQUENCE</scope>
    <source>
        <strain evidence="4">NBRC 114545</strain>
    </source>
</reference>
<geneLocation type="plasmid" evidence="2">
    <name>pTO2</name>
</geneLocation>
<dbReference type="RefSeq" id="WP_103892600.1">
    <property type="nucleotide sequence ID" value="NZ_BSUW01000003.1"/>
</dbReference>
<dbReference type="EMBL" id="BSUW01000004">
    <property type="protein sequence ID" value="GMA73554.1"/>
    <property type="molecule type" value="Genomic_DNA"/>
</dbReference>
<dbReference type="Proteomes" id="UP001157039">
    <property type="component" value="Unassembled WGS sequence"/>
</dbReference>